<dbReference type="RefSeq" id="WP_189248216.1">
    <property type="nucleotide sequence ID" value="NZ_BMQJ01000010.1"/>
</dbReference>
<dbReference type="Gene3D" id="3.20.20.30">
    <property type="entry name" value="Luciferase-like domain"/>
    <property type="match status" value="1"/>
</dbReference>
<dbReference type="InterPro" id="IPR011251">
    <property type="entry name" value="Luciferase-like_dom"/>
</dbReference>
<dbReference type="InterPro" id="IPR019910">
    <property type="entry name" value="Lucif-like_OxRdtase_MSMEG_4879"/>
</dbReference>
<evidence type="ECO:0000259" key="2">
    <source>
        <dbReference type="Pfam" id="PF00296"/>
    </source>
</evidence>
<dbReference type="Proteomes" id="UP000611554">
    <property type="component" value="Unassembled WGS sequence"/>
</dbReference>
<protein>
    <submittedName>
        <fullName evidence="3">LLM class F420-dependent oxidoreductase</fullName>
    </submittedName>
</protein>
<keyword evidence="1" id="KW-0560">Oxidoreductase</keyword>
<feature type="domain" description="Luciferase-like" evidence="2">
    <location>
        <begin position="13"/>
        <end position="277"/>
    </location>
</feature>
<dbReference type="NCBIfam" id="TIGR03564">
    <property type="entry name" value="F420_MSMEG_4879"/>
    <property type="match status" value="1"/>
</dbReference>
<evidence type="ECO:0000256" key="1">
    <source>
        <dbReference type="ARBA" id="ARBA00023002"/>
    </source>
</evidence>
<dbReference type="PANTHER" id="PTHR43244">
    <property type="match status" value="1"/>
</dbReference>
<organism evidence="3 4">
    <name type="scientific">Streptosporangium pseudovulgare</name>
    <dbReference type="NCBI Taxonomy" id="35765"/>
    <lineage>
        <taxon>Bacteria</taxon>
        <taxon>Bacillati</taxon>
        <taxon>Actinomycetota</taxon>
        <taxon>Actinomycetes</taxon>
        <taxon>Streptosporangiales</taxon>
        <taxon>Streptosporangiaceae</taxon>
        <taxon>Streptosporangium</taxon>
    </lineage>
</organism>
<gene>
    <name evidence="3" type="ORF">GCM10010140_42750</name>
</gene>
<dbReference type="CDD" id="cd01097">
    <property type="entry name" value="Tetrahydromethanopterin_reductase"/>
    <property type="match status" value="1"/>
</dbReference>
<dbReference type="EMBL" id="BMQJ01000010">
    <property type="protein sequence ID" value="GGQ07838.1"/>
    <property type="molecule type" value="Genomic_DNA"/>
</dbReference>
<name>A0ABQ2R4Q4_9ACTN</name>
<sequence length="299" mass="31225">MRVGLFITEPKGPDALGKLRDRIARGADDGFSSAWISNIFGLDALTALAVAGGAVPGIELGTAVVPSYPRHPAALAQQALTVNAALDGRLALGIGLSHRIVIEDMYGYGFDRPARHMREYLSVLLPLVRGERADVDGETLKAHVQLSTPGAGDMPVLIAALAPRMLKLAGEKADGTVLWMTGPKTVAGHVAPAVTEAARAAGRPAPRIVCALPVCVTDDAEAARARAGEVFAGYGDLPSYRAMLDREGAAGPADVAIAGNEDEVAAQLAALAEAGVTDFVAAEYVRDDDRTRRFLKTLL</sequence>
<evidence type="ECO:0000313" key="3">
    <source>
        <dbReference type="EMBL" id="GGQ07838.1"/>
    </source>
</evidence>
<comment type="caution">
    <text evidence="3">The sequence shown here is derived from an EMBL/GenBank/DDBJ whole genome shotgun (WGS) entry which is preliminary data.</text>
</comment>
<accession>A0ABQ2R4Q4</accession>
<dbReference type="PANTHER" id="PTHR43244:SF1">
    <property type="entry name" value="5,10-METHYLENETETRAHYDROMETHANOPTERIN REDUCTASE"/>
    <property type="match status" value="1"/>
</dbReference>
<reference evidence="4" key="1">
    <citation type="journal article" date="2019" name="Int. J. Syst. Evol. Microbiol.">
        <title>The Global Catalogue of Microorganisms (GCM) 10K type strain sequencing project: providing services to taxonomists for standard genome sequencing and annotation.</title>
        <authorList>
            <consortium name="The Broad Institute Genomics Platform"/>
            <consortium name="The Broad Institute Genome Sequencing Center for Infectious Disease"/>
            <person name="Wu L."/>
            <person name="Ma J."/>
        </authorList>
    </citation>
    <scope>NUCLEOTIDE SEQUENCE [LARGE SCALE GENOMIC DNA]</scope>
    <source>
        <strain evidence="4">JCM 3115</strain>
    </source>
</reference>
<dbReference type="SUPFAM" id="SSF51679">
    <property type="entry name" value="Bacterial luciferase-like"/>
    <property type="match status" value="1"/>
</dbReference>
<proteinExistence type="predicted"/>
<keyword evidence="4" id="KW-1185">Reference proteome</keyword>
<dbReference type="InterPro" id="IPR036661">
    <property type="entry name" value="Luciferase-like_sf"/>
</dbReference>
<evidence type="ECO:0000313" key="4">
    <source>
        <dbReference type="Proteomes" id="UP000611554"/>
    </source>
</evidence>
<dbReference type="Pfam" id="PF00296">
    <property type="entry name" value="Bac_luciferase"/>
    <property type="match status" value="1"/>
</dbReference>
<dbReference type="InterPro" id="IPR050564">
    <property type="entry name" value="F420-G6PD/mer"/>
</dbReference>